<dbReference type="PANTHER" id="PTHR23538">
    <property type="entry name" value="44.5 KD BACTERIOCHLOROPHYLL SYNTHASE SUBUNIT"/>
    <property type="match status" value="1"/>
</dbReference>
<feature type="transmembrane region" description="Helical" evidence="6">
    <location>
        <begin position="375"/>
        <end position="395"/>
    </location>
</feature>
<dbReference type="Gene3D" id="1.20.1250.20">
    <property type="entry name" value="MFS general substrate transporter like domains"/>
    <property type="match status" value="1"/>
</dbReference>
<keyword evidence="4 6" id="KW-1133">Transmembrane helix</keyword>
<keyword evidence="5 6" id="KW-0472">Membrane</keyword>
<feature type="transmembrane region" description="Helical" evidence="6">
    <location>
        <begin position="407"/>
        <end position="428"/>
    </location>
</feature>
<feature type="transmembrane region" description="Helical" evidence="6">
    <location>
        <begin position="114"/>
        <end position="138"/>
    </location>
</feature>
<dbReference type="SUPFAM" id="SSF103473">
    <property type="entry name" value="MFS general substrate transporter"/>
    <property type="match status" value="1"/>
</dbReference>
<feature type="transmembrane region" description="Helical" evidence="6">
    <location>
        <begin position="47"/>
        <end position="64"/>
    </location>
</feature>
<evidence type="ECO:0000256" key="5">
    <source>
        <dbReference type="ARBA" id="ARBA00023136"/>
    </source>
</evidence>
<name>A0ABW2KWM6_9PROT</name>
<feature type="transmembrane region" description="Helical" evidence="6">
    <location>
        <begin position="238"/>
        <end position="257"/>
    </location>
</feature>
<comment type="caution">
    <text evidence="7">The sequence shown here is derived from an EMBL/GenBank/DDBJ whole genome shotgun (WGS) entry which is preliminary data.</text>
</comment>
<dbReference type="InterPro" id="IPR036259">
    <property type="entry name" value="MFS_trans_sf"/>
</dbReference>
<organism evidence="7 8">
    <name type="scientific">Rhodocista pekingensis</name>
    <dbReference type="NCBI Taxonomy" id="201185"/>
    <lineage>
        <taxon>Bacteria</taxon>
        <taxon>Pseudomonadati</taxon>
        <taxon>Pseudomonadota</taxon>
        <taxon>Alphaproteobacteria</taxon>
        <taxon>Rhodospirillales</taxon>
        <taxon>Azospirillaceae</taxon>
        <taxon>Rhodocista</taxon>
    </lineage>
</organism>
<reference evidence="8" key="1">
    <citation type="journal article" date="2019" name="Int. J. Syst. Evol. Microbiol.">
        <title>The Global Catalogue of Microorganisms (GCM) 10K type strain sequencing project: providing services to taxonomists for standard genome sequencing and annotation.</title>
        <authorList>
            <consortium name="The Broad Institute Genomics Platform"/>
            <consortium name="The Broad Institute Genome Sequencing Center for Infectious Disease"/>
            <person name="Wu L."/>
            <person name="Ma J."/>
        </authorList>
    </citation>
    <scope>NUCLEOTIDE SEQUENCE [LARGE SCALE GENOMIC DNA]</scope>
    <source>
        <strain evidence="8">CGMCC 1.16275</strain>
    </source>
</reference>
<dbReference type="PIRSF" id="PIRSF016565">
    <property type="entry name" value="PucC"/>
    <property type="match status" value="1"/>
</dbReference>
<feature type="transmembrane region" description="Helical" evidence="6">
    <location>
        <begin position="335"/>
        <end position="354"/>
    </location>
</feature>
<feature type="transmembrane region" description="Helical" evidence="6">
    <location>
        <begin position="150"/>
        <end position="170"/>
    </location>
</feature>
<evidence type="ECO:0000256" key="2">
    <source>
        <dbReference type="ARBA" id="ARBA00008412"/>
    </source>
</evidence>
<proteinExistence type="inferred from homology"/>
<dbReference type="RefSeq" id="WP_377358690.1">
    <property type="nucleotide sequence ID" value="NZ_JBHTCM010000010.1"/>
</dbReference>
<sequence length="448" mass="45216">MTPGTSLQALPPLGWLGIVRLALVQTALGAIVVLTTSTMNRVMVVELALPAMLPGFLVAMHHIIQISRPRLGYGSDVGGRRTPWIIGGMAVLAAGGAGSAVATALMVASPVLGTVVAIVAFLAIGLGVGACGTSLLVLLAKRVPAQRRPAAATICWVMMIIGFIVTAQTAGHFLDPFSLGRLVAVTCTVSAIAMVVTVLAVWGVEGRASAPAPAASDEPAVPFAVAFRQVWDEPAARGFAVFVFVSMLAYSAQDLILEPFAGTVFGMTPGESTKMAGIQNAGVLLGMILVGVIGTLTGGRSQNALRAWTVGGCIASAAALTALAVGGSVGPGWPLLPTVFALGVSNGVFAVAAIGSMMERVGAGRESREGVRMGLWGAAQAVAFGLGGFIGTAAADAARVFFENPATAYGAVFVAEGLLFLVSALMALRLGADRLQGADGRAVPAGAS</sequence>
<evidence type="ECO:0000313" key="7">
    <source>
        <dbReference type="EMBL" id="MFC7333546.1"/>
    </source>
</evidence>
<feature type="transmembrane region" description="Helical" evidence="6">
    <location>
        <begin position="84"/>
        <end position="108"/>
    </location>
</feature>
<feature type="transmembrane region" description="Helical" evidence="6">
    <location>
        <begin position="182"/>
        <end position="204"/>
    </location>
</feature>
<evidence type="ECO:0000256" key="1">
    <source>
        <dbReference type="ARBA" id="ARBA00004141"/>
    </source>
</evidence>
<accession>A0ABW2KWM6</accession>
<dbReference type="InterPro" id="IPR004896">
    <property type="entry name" value="PucC-rel"/>
</dbReference>
<dbReference type="Proteomes" id="UP001596456">
    <property type="component" value="Unassembled WGS sequence"/>
</dbReference>
<feature type="transmembrane region" description="Helical" evidence="6">
    <location>
        <begin position="12"/>
        <end position="35"/>
    </location>
</feature>
<dbReference type="InterPro" id="IPR026036">
    <property type="entry name" value="PucC"/>
</dbReference>
<evidence type="ECO:0000256" key="6">
    <source>
        <dbReference type="SAM" id="Phobius"/>
    </source>
</evidence>
<keyword evidence="3 6" id="KW-0812">Transmembrane</keyword>
<comment type="subcellular location">
    <subcellularLocation>
        <location evidence="1">Membrane</location>
        <topology evidence="1">Multi-pass membrane protein</topology>
    </subcellularLocation>
</comment>
<evidence type="ECO:0000313" key="8">
    <source>
        <dbReference type="Proteomes" id="UP001596456"/>
    </source>
</evidence>
<comment type="similarity">
    <text evidence="2">Belongs to the PucC family.</text>
</comment>
<evidence type="ECO:0000256" key="3">
    <source>
        <dbReference type="ARBA" id="ARBA00022692"/>
    </source>
</evidence>
<dbReference type="PANTHER" id="PTHR23538:SF1">
    <property type="entry name" value="44.5 KD BACTERIOCHLOROPHYLL SYNTHASE SUBUNIT"/>
    <property type="match status" value="1"/>
</dbReference>
<dbReference type="EMBL" id="JBHTCM010000010">
    <property type="protein sequence ID" value="MFC7333546.1"/>
    <property type="molecule type" value="Genomic_DNA"/>
</dbReference>
<keyword evidence="8" id="KW-1185">Reference proteome</keyword>
<dbReference type="CDD" id="cd06176">
    <property type="entry name" value="MFS_BCD_PucC-like"/>
    <property type="match status" value="1"/>
</dbReference>
<protein>
    <submittedName>
        <fullName evidence="7">BCD family MFS transporter</fullName>
    </submittedName>
</protein>
<feature type="transmembrane region" description="Helical" evidence="6">
    <location>
        <begin position="277"/>
        <end position="296"/>
    </location>
</feature>
<feature type="transmembrane region" description="Helical" evidence="6">
    <location>
        <begin position="308"/>
        <end position="329"/>
    </location>
</feature>
<gene>
    <name evidence="7" type="ORF">ACFQPS_10270</name>
</gene>
<evidence type="ECO:0000256" key="4">
    <source>
        <dbReference type="ARBA" id="ARBA00022989"/>
    </source>
</evidence>
<dbReference type="Pfam" id="PF03209">
    <property type="entry name" value="PUCC"/>
    <property type="match status" value="1"/>
</dbReference>